<reference evidence="2 3" key="1">
    <citation type="journal article" date="2014" name="Int. J. Syst. Evol. Microbiol.">
        <title>Listeria floridensis sp. nov., Listeria aquatica sp. nov., Listeria cornellensis sp. nov., Listeria riparia sp. nov. and Listeria grandensis sp. nov., from agricultural and natural environments.</title>
        <authorList>
            <person name="den Bakker H.C."/>
            <person name="Warchocki S."/>
            <person name="Wright E.M."/>
            <person name="Allred A.F."/>
            <person name="Ahlstrom C."/>
            <person name="Manuel C.S."/>
            <person name="Stasiewicz M.J."/>
            <person name="Burrell A."/>
            <person name="Roof S."/>
            <person name="Strawn L."/>
            <person name="Fortes E.D."/>
            <person name="Nightingale K.K."/>
            <person name="Kephart D."/>
            <person name="Wiedmann M."/>
        </authorList>
    </citation>
    <scope>NUCLEOTIDE SEQUENCE [LARGE SCALE GENOMIC DNA]</scope>
    <source>
        <strain evidence="3">FSL F6-969</strain>
    </source>
</reference>
<keyword evidence="3" id="KW-1185">Reference proteome</keyword>
<evidence type="ECO:0000313" key="3">
    <source>
        <dbReference type="Proteomes" id="UP000019254"/>
    </source>
</evidence>
<accession>W7BH57</accession>
<comment type="caution">
    <text evidence="2">The sequence shown here is derived from an EMBL/GenBank/DDBJ whole genome shotgun (WGS) entry which is preliminary data.</text>
</comment>
<name>W7BH57_9LIST</name>
<dbReference type="STRING" id="1265820.PCORN_17934"/>
<protein>
    <submittedName>
        <fullName evidence="2">Quinol oxidase subunit 1</fullName>
    </submittedName>
</protein>
<dbReference type="PATRIC" id="fig|1265820.5.peg.3537"/>
<dbReference type="Gene3D" id="1.10.287.70">
    <property type="match status" value="1"/>
</dbReference>
<dbReference type="Proteomes" id="UP000019254">
    <property type="component" value="Unassembled WGS sequence"/>
</dbReference>
<keyword evidence="1" id="KW-0472">Membrane</keyword>
<keyword evidence="1" id="KW-0812">Transmembrane</keyword>
<proteinExistence type="predicted"/>
<dbReference type="AlphaFoldDB" id="W7BH57"/>
<organism evidence="2 3">
    <name type="scientific">Listeria cornellensis FSL F6-0969</name>
    <dbReference type="NCBI Taxonomy" id="1265820"/>
    <lineage>
        <taxon>Bacteria</taxon>
        <taxon>Bacillati</taxon>
        <taxon>Bacillota</taxon>
        <taxon>Bacilli</taxon>
        <taxon>Bacillales</taxon>
        <taxon>Listeriaceae</taxon>
        <taxon>Listeria</taxon>
    </lineage>
</organism>
<gene>
    <name evidence="2" type="ORF">PCORN_17934</name>
</gene>
<evidence type="ECO:0000313" key="2">
    <source>
        <dbReference type="EMBL" id="EUJ25262.1"/>
    </source>
</evidence>
<keyword evidence="1" id="KW-1133">Transmembrane helix</keyword>
<feature type="transmembrane region" description="Helical" evidence="1">
    <location>
        <begin position="29"/>
        <end position="51"/>
    </location>
</feature>
<dbReference type="EMBL" id="AODE01000047">
    <property type="protein sequence ID" value="EUJ25262.1"/>
    <property type="molecule type" value="Genomic_DNA"/>
</dbReference>
<sequence>MISGRKKQRGETYNDDKEYKHIHMPNNTLLGFVMSVFFFIAGFGLVFYWYWLGLLGGLGVLACLAYRSFKKDDGYHVEVPEIVATEEQAAREFKTGIKEGNPWNL</sequence>
<evidence type="ECO:0000256" key="1">
    <source>
        <dbReference type="SAM" id="Phobius"/>
    </source>
</evidence>